<dbReference type="Pfam" id="PF00528">
    <property type="entry name" value="BPD_transp_1"/>
    <property type="match status" value="1"/>
</dbReference>
<dbReference type="EMBL" id="MCGI01000002">
    <property type="protein sequence ID" value="ODM11329.1"/>
    <property type="molecule type" value="Genomic_DNA"/>
</dbReference>
<accession>A0A1E3ARJ0</accession>
<dbReference type="PATRIC" id="fig|1432052.3.peg.2126"/>
<dbReference type="SUPFAM" id="SSF161098">
    <property type="entry name" value="MetI-like"/>
    <property type="match status" value="1"/>
</dbReference>
<comment type="caution">
    <text evidence="9">The sequence shown here is derived from an EMBL/GenBank/DDBJ whole genome shotgun (WGS) entry which is preliminary data.</text>
</comment>
<proteinExistence type="inferred from homology"/>
<feature type="transmembrane region" description="Helical" evidence="7">
    <location>
        <begin position="139"/>
        <end position="161"/>
    </location>
</feature>
<organism evidence="9 10">
    <name type="scientific">Eisenbergiella tayi</name>
    <dbReference type="NCBI Taxonomy" id="1432052"/>
    <lineage>
        <taxon>Bacteria</taxon>
        <taxon>Bacillati</taxon>
        <taxon>Bacillota</taxon>
        <taxon>Clostridia</taxon>
        <taxon>Lachnospirales</taxon>
        <taxon>Lachnospiraceae</taxon>
        <taxon>Eisenbergiella</taxon>
    </lineage>
</organism>
<dbReference type="InterPro" id="IPR000515">
    <property type="entry name" value="MetI-like"/>
</dbReference>
<evidence type="ECO:0000256" key="7">
    <source>
        <dbReference type="RuleBase" id="RU363032"/>
    </source>
</evidence>
<feature type="transmembrane region" description="Helical" evidence="7">
    <location>
        <begin position="107"/>
        <end position="127"/>
    </location>
</feature>
<comment type="subcellular location">
    <subcellularLocation>
        <location evidence="1 7">Cell membrane</location>
        <topology evidence="1 7">Multi-pass membrane protein</topology>
    </subcellularLocation>
</comment>
<keyword evidence="3" id="KW-1003">Cell membrane</keyword>
<evidence type="ECO:0000259" key="8">
    <source>
        <dbReference type="PROSITE" id="PS50928"/>
    </source>
</evidence>
<dbReference type="GO" id="GO:0055085">
    <property type="term" value="P:transmembrane transport"/>
    <property type="evidence" value="ECO:0007669"/>
    <property type="project" value="InterPro"/>
</dbReference>
<dbReference type="PANTHER" id="PTHR43744:SF9">
    <property type="entry name" value="POLYGALACTURONAN_RHAMNOGALACTURONAN TRANSPORT SYSTEM PERMEASE PROTEIN YTCP"/>
    <property type="match status" value="1"/>
</dbReference>
<keyword evidence="5 7" id="KW-1133">Transmembrane helix</keyword>
<reference evidence="9 10" key="1">
    <citation type="submission" date="2016-07" db="EMBL/GenBank/DDBJ databases">
        <title>Characterization of isolates of Eisenbergiella tayi derived from blood cultures, using whole genome sequencing.</title>
        <authorList>
            <person name="Burdz T."/>
            <person name="Wiebe D."/>
            <person name="Huynh C."/>
            <person name="Bernard K."/>
        </authorList>
    </citation>
    <scope>NUCLEOTIDE SEQUENCE [LARGE SCALE GENOMIC DNA]</scope>
    <source>
        <strain evidence="9 10">NML 120489</strain>
    </source>
</reference>
<keyword evidence="4 7" id="KW-0812">Transmembrane</keyword>
<dbReference type="Gene3D" id="1.10.3720.10">
    <property type="entry name" value="MetI-like"/>
    <property type="match status" value="1"/>
</dbReference>
<keyword evidence="2 7" id="KW-0813">Transport</keyword>
<evidence type="ECO:0000256" key="3">
    <source>
        <dbReference type="ARBA" id="ARBA00022475"/>
    </source>
</evidence>
<dbReference type="Proteomes" id="UP000095003">
    <property type="component" value="Unassembled WGS sequence"/>
</dbReference>
<sequence length="295" mass="33052">MVKRDKVFQITDHIILFLLALFCILPLLLLFSSSFSNETAILHEGYHILPREFDLTAYKYILNGSSGILRSYGISAIITIVGTLGNLFLTILYAYPISRGDLKGRTFFSFFLFLTILFNGGLIPTYMMWTNTFHIKNSYLAYILPNLLMNGFFVIMARNFFTANIPVALLESAKIDGAGEFRILRDIVLPMSKPILATLGLFVSLNYWNDWQNGLYYISNDKRYTIQVLLNRMLLDTLYMQQGLAKTVNSSIGASMPTATLKMAIAVLGAIPVLIIFPFISQYLSGGIVVGSVKG</sequence>
<feature type="transmembrane region" description="Helical" evidence="7">
    <location>
        <begin position="263"/>
        <end position="284"/>
    </location>
</feature>
<dbReference type="AlphaFoldDB" id="A0A1E3ARJ0"/>
<gene>
    <name evidence="9" type="primary">araQ_49</name>
    <name evidence="9" type="ORF">BEH84_01938</name>
</gene>
<feature type="transmembrane region" description="Helical" evidence="7">
    <location>
        <begin position="72"/>
        <end position="95"/>
    </location>
</feature>
<evidence type="ECO:0000313" key="10">
    <source>
        <dbReference type="Proteomes" id="UP000095003"/>
    </source>
</evidence>
<dbReference type="InterPro" id="IPR035906">
    <property type="entry name" value="MetI-like_sf"/>
</dbReference>
<dbReference type="GO" id="GO:0005886">
    <property type="term" value="C:plasma membrane"/>
    <property type="evidence" value="ECO:0007669"/>
    <property type="project" value="UniProtKB-SubCell"/>
</dbReference>
<evidence type="ECO:0000256" key="2">
    <source>
        <dbReference type="ARBA" id="ARBA00022448"/>
    </source>
</evidence>
<name>A0A1E3ARJ0_9FIRM</name>
<evidence type="ECO:0000256" key="6">
    <source>
        <dbReference type="ARBA" id="ARBA00023136"/>
    </source>
</evidence>
<dbReference type="RefSeq" id="WP_069156662.1">
    <property type="nucleotide sequence ID" value="NZ_JBKXXQ010000002.1"/>
</dbReference>
<dbReference type="GeneID" id="93305391"/>
<comment type="similarity">
    <text evidence="7">Belongs to the binding-protein-dependent transport system permease family.</text>
</comment>
<dbReference type="PANTHER" id="PTHR43744">
    <property type="entry name" value="ABC TRANSPORTER PERMEASE PROTEIN MG189-RELATED-RELATED"/>
    <property type="match status" value="1"/>
</dbReference>
<feature type="domain" description="ABC transmembrane type-1" evidence="8">
    <location>
        <begin position="72"/>
        <end position="280"/>
    </location>
</feature>
<keyword evidence="6 7" id="KW-0472">Membrane</keyword>
<protein>
    <submittedName>
        <fullName evidence="9">L-arabinose transport system permease protein AraQ</fullName>
    </submittedName>
</protein>
<evidence type="ECO:0000256" key="4">
    <source>
        <dbReference type="ARBA" id="ARBA00022692"/>
    </source>
</evidence>
<evidence type="ECO:0000313" key="9">
    <source>
        <dbReference type="EMBL" id="ODM11329.1"/>
    </source>
</evidence>
<evidence type="ECO:0000256" key="1">
    <source>
        <dbReference type="ARBA" id="ARBA00004651"/>
    </source>
</evidence>
<dbReference type="PROSITE" id="PS50928">
    <property type="entry name" value="ABC_TM1"/>
    <property type="match status" value="1"/>
</dbReference>
<dbReference type="CDD" id="cd06261">
    <property type="entry name" value="TM_PBP2"/>
    <property type="match status" value="1"/>
</dbReference>
<evidence type="ECO:0000256" key="5">
    <source>
        <dbReference type="ARBA" id="ARBA00022989"/>
    </source>
</evidence>